<comment type="caution">
    <text evidence="7">The sequence shown here is derived from an EMBL/GenBank/DDBJ whole genome shotgun (WGS) entry which is preliminary data.</text>
</comment>
<proteinExistence type="predicted"/>
<feature type="region of interest" description="Disordered" evidence="5">
    <location>
        <begin position="155"/>
        <end position="182"/>
    </location>
</feature>
<dbReference type="EMBL" id="CADEAL010001342">
    <property type="protein sequence ID" value="CAB1431505.1"/>
    <property type="molecule type" value="Genomic_DNA"/>
</dbReference>
<evidence type="ECO:0000256" key="1">
    <source>
        <dbReference type="ARBA" id="ARBA00004123"/>
    </source>
</evidence>
<dbReference type="AlphaFoldDB" id="A0A9N7YHC2"/>
<dbReference type="SUPFAM" id="SSF47370">
    <property type="entry name" value="Bromodomain"/>
    <property type="match status" value="1"/>
</dbReference>
<dbReference type="Proteomes" id="UP001153269">
    <property type="component" value="Unassembled WGS sequence"/>
</dbReference>
<sequence length="227" mass="25279">MGAALDVAKLEKQEVREKTVASWCVEEQAMEVDIHQQQQGSEEEVTPGMSLWHQALGEVRSSAQLSLCIKQLQKSVQKLNRAAGGGKRGRAKLDSRGSCVKKAKLAKDYRDWLELYRVVLAELKAHPDARPFLFPVNLKAAPWYKRIIRSPLDFPPLKKTQQQPGEGGGIDPSRIMPEGSGRRAEVTVGGIESMCGTKKRRMQVVRCKSRTDWWEVVGASSLAELSL</sequence>
<evidence type="ECO:0000256" key="3">
    <source>
        <dbReference type="ARBA" id="ARBA00023242"/>
    </source>
</evidence>
<comment type="subcellular location">
    <subcellularLocation>
        <location evidence="1">Nucleus</location>
    </subcellularLocation>
</comment>
<dbReference type="InterPro" id="IPR001487">
    <property type="entry name" value="Bromodomain"/>
</dbReference>
<reference evidence="7" key="1">
    <citation type="submission" date="2020-03" db="EMBL/GenBank/DDBJ databases">
        <authorList>
            <person name="Weist P."/>
        </authorList>
    </citation>
    <scope>NUCLEOTIDE SEQUENCE</scope>
</reference>
<dbReference type="PANTHER" id="PTHR45915:SF1">
    <property type="entry name" value="BROMODOMAIN ADJACENT TO ZINC FINGER DOMAIN PROTEIN 2B"/>
    <property type="match status" value="1"/>
</dbReference>
<dbReference type="Gene3D" id="1.20.920.10">
    <property type="entry name" value="Bromodomain-like"/>
    <property type="match status" value="1"/>
</dbReference>
<gene>
    <name evidence="7" type="ORF">PLEPLA_LOCUS19562</name>
</gene>
<evidence type="ECO:0000313" key="8">
    <source>
        <dbReference type="Proteomes" id="UP001153269"/>
    </source>
</evidence>
<feature type="domain" description="Bromo" evidence="6">
    <location>
        <begin position="124"/>
        <end position="159"/>
    </location>
</feature>
<dbReference type="GO" id="GO:0005634">
    <property type="term" value="C:nucleus"/>
    <property type="evidence" value="ECO:0007669"/>
    <property type="project" value="UniProtKB-SubCell"/>
</dbReference>
<evidence type="ECO:0000256" key="2">
    <source>
        <dbReference type="ARBA" id="ARBA00023117"/>
    </source>
</evidence>
<keyword evidence="8" id="KW-1185">Reference proteome</keyword>
<keyword evidence="2 4" id="KW-0103">Bromodomain</keyword>
<dbReference type="GO" id="GO:0000785">
    <property type="term" value="C:chromatin"/>
    <property type="evidence" value="ECO:0007669"/>
    <property type="project" value="TreeGrafter"/>
</dbReference>
<keyword evidence="3" id="KW-0539">Nucleus</keyword>
<accession>A0A9N7YHC2</accession>
<dbReference type="PANTHER" id="PTHR45915">
    <property type="entry name" value="TRANSCRIPTION INTERMEDIARY FACTOR"/>
    <property type="match status" value="1"/>
</dbReference>
<dbReference type="PROSITE" id="PS50014">
    <property type="entry name" value="BROMODOMAIN_2"/>
    <property type="match status" value="1"/>
</dbReference>
<organism evidence="7 8">
    <name type="scientific">Pleuronectes platessa</name>
    <name type="common">European plaice</name>
    <dbReference type="NCBI Taxonomy" id="8262"/>
    <lineage>
        <taxon>Eukaryota</taxon>
        <taxon>Metazoa</taxon>
        <taxon>Chordata</taxon>
        <taxon>Craniata</taxon>
        <taxon>Vertebrata</taxon>
        <taxon>Euteleostomi</taxon>
        <taxon>Actinopterygii</taxon>
        <taxon>Neopterygii</taxon>
        <taxon>Teleostei</taxon>
        <taxon>Neoteleostei</taxon>
        <taxon>Acanthomorphata</taxon>
        <taxon>Carangaria</taxon>
        <taxon>Pleuronectiformes</taxon>
        <taxon>Pleuronectoidei</taxon>
        <taxon>Pleuronectidae</taxon>
        <taxon>Pleuronectes</taxon>
    </lineage>
</organism>
<evidence type="ECO:0000256" key="4">
    <source>
        <dbReference type="PROSITE-ProRule" id="PRU00035"/>
    </source>
</evidence>
<name>A0A9N7YHC2_PLEPL</name>
<evidence type="ECO:0000256" key="5">
    <source>
        <dbReference type="SAM" id="MobiDB-lite"/>
    </source>
</evidence>
<evidence type="ECO:0000313" key="7">
    <source>
        <dbReference type="EMBL" id="CAB1431505.1"/>
    </source>
</evidence>
<evidence type="ECO:0000259" key="6">
    <source>
        <dbReference type="PROSITE" id="PS50014"/>
    </source>
</evidence>
<dbReference type="InterPro" id="IPR036427">
    <property type="entry name" value="Bromodomain-like_sf"/>
</dbReference>
<protein>
    <recommendedName>
        <fullName evidence="6">Bromo domain-containing protein</fullName>
    </recommendedName>
</protein>